<evidence type="ECO:0000313" key="1">
    <source>
        <dbReference type="EMBL" id="KAE9342975.1"/>
    </source>
</evidence>
<evidence type="ECO:0000313" key="2">
    <source>
        <dbReference type="Proteomes" id="UP000486351"/>
    </source>
</evidence>
<name>A0A6G0RV99_9STRA</name>
<dbReference type="Proteomes" id="UP000486351">
    <property type="component" value="Unassembled WGS sequence"/>
</dbReference>
<dbReference type="EMBL" id="QXFY01000486">
    <property type="protein sequence ID" value="KAE9342975.1"/>
    <property type="molecule type" value="Genomic_DNA"/>
</dbReference>
<sequence>MRCELDSSAPLQTVISDELRKIVGSQKPAHIEFWDDLRDNTDQFNSLCNRGNITYAPRVGKHKITVPVAYVLYEEYCKTAGHRNPLKRSTFINMSRDLSFIHDCKKTKGVDTFYFGYTPSIDDGDDDDDAPAIPAAKLCIKCKQNSLPMSGLADDDVIGNRTYTPDKDPIVSKPDSSKRLEFHYLDPSAPRARVVARLTVEQMEKLNLDYRH</sequence>
<organism evidence="1 2">
    <name type="scientific">Phytophthora fragariae</name>
    <dbReference type="NCBI Taxonomy" id="53985"/>
    <lineage>
        <taxon>Eukaryota</taxon>
        <taxon>Sar</taxon>
        <taxon>Stramenopiles</taxon>
        <taxon>Oomycota</taxon>
        <taxon>Peronosporomycetes</taxon>
        <taxon>Peronosporales</taxon>
        <taxon>Peronosporaceae</taxon>
        <taxon>Phytophthora</taxon>
    </lineage>
</organism>
<comment type="caution">
    <text evidence="1">The sequence shown here is derived from an EMBL/GenBank/DDBJ whole genome shotgun (WGS) entry which is preliminary data.</text>
</comment>
<proteinExistence type="predicted"/>
<reference evidence="1 2" key="1">
    <citation type="submission" date="2018-09" db="EMBL/GenBank/DDBJ databases">
        <title>Genomic investigation of the strawberry pathogen Phytophthora fragariae indicates pathogenicity is determined by transcriptional variation in three key races.</title>
        <authorList>
            <person name="Adams T.M."/>
            <person name="Armitage A.D."/>
            <person name="Sobczyk M.K."/>
            <person name="Bates H.J."/>
            <person name="Dunwell J.M."/>
            <person name="Nellist C.F."/>
            <person name="Harrison R.J."/>
        </authorList>
    </citation>
    <scope>NUCLEOTIDE SEQUENCE [LARGE SCALE GENOMIC DNA]</scope>
    <source>
        <strain evidence="1 2">NOV-77</strain>
    </source>
</reference>
<gene>
    <name evidence="1" type="ORF">PF008_g9900</name>
</gene>
<accession>A0A6G0RV99</accession>
<protein>
    <submittedName>
        <fullName evidence="1">Uncharacterized protein</fullName>
    </submittedName>
</protein>
<dbReference type="AlphaFoldDB" id="A0A6G0RV99"/>